<dbReference type="RefSeq" id="WP_203864136.1">
    <property type="nucleotide sequence ID" value="NZ_BONW01000001.1"/>
</dbReference>
<evidence type="ECO:0000313" key="3">
    <source>
        <dbReference type="Proteomes" id="UP000646749"/>
    </source>
</evidence>
<organism evidence="2 3">
    <name type="scientific">Plantactinospora endophytica</name>
    <dbReference type="NCBI Taxonomy" id="673535"/>
    <lineage>
        <taxon>Bacteria</taxon>
        <taxon>Bacillati</taxon>
        <taxon>Actinomycetota</taxon>
        <taxon>Actinomycetes</taxon>
        <taxon>Micromonosporales</taxon>
        <taxon>Micromonosporaceae</taxon>
        <taxon>Plantactinospora</taxon>
    </lineage>
</organism>
<gene>
    <name evidence="2" type="ORF">Pen02_04170</name>
</gene>
<dbReference type="Gene3D" id="1.10.260.40">
    <property type="entry name" value="lambda repressor-like DNA-binding domains"/>
    <property type="match status" value="1"/>
</dbReference>
<feature type="domain" description="HTH cro/C1-type" evidence="1">
    <location>
        <begin position="13"/>
        <end position="46"/>
    </location>
</feature>
<dbReference type="PROSITE" id="PS50943">
    <property type="entry name" value="HTH_CROC1"/>
    <property type="match status" value="1"/>
</dbReference>
<dbReference type="Proteomes" id="UP000646749">
    <property type="component" value="Unassembled WGS sequence"/>
</dbReference>
<dbReference type="InterPro" id="IPR001387">
    <property type="entry name" value="Cro/C1-type_HTH"/>
</dbReference>
<dbReference type="EMBL" id="BONW01000001">
    <property type="protein sequence ID" value="GIG85481.1"/>
    <property type="molecule type" value="Genomic_DNA"/>
</dbReference>
<dbReference type="SUPFAM" id="SSF47413">
    <property type="entry name" value="lambda repressor-like DNA-binding domains"/>
    <property type="match status" value="1"/>
</dbReference>
<comment type="caution">
    <text evidence="2">The sequence shown here is derived from an EMBL/GenBank/DDBJ whole genome shotgun (WGS) entry which is preliminary data.</text>
</comment>
<proteinExistence type="predicted"/>
<keyword evidence="3" id="KW-1185">Reference proteome</keyword>
<accession>A0ABQ4DSQ2</accession>
<dbReference type="InterPro" id="IPR010982">
    <property type="entry name" value="Lambda_DNA-bd_dom_sf"/>
</dbReference>
<dbReference type="CDD" id="cd00093">
    <property type="entry name" value="HTH_XRE"/>
    <property type="match status" value="1"/>
</dbReference>
<name>A0ABQ4DSQ2_9ACTN</name>
<evidence type="ECO:0000259" key="1">
    <source>
        <dbReference type="PROSITE" id="PS50943"/>
    </source>
</evidence>
<dbReference type="Pfam" id="PF19319">
    <property type="entry name" value="DUF5919"/>
    <property type="match status" value="1"/>
</dbReference>
<reference evidence="2 3" key="1">
    <citation type="submission" date="2021-01" db="EMBL/GenBank/DDBJ databases">
        <title>Whole genome shotgun sequence of Plantactinospora endophytica NBRC 110450.</title>
        <authorList>
            <person name="Komaki H."/>
            <person name="Tamura T."/>
        </authorList>
    </citation>
    <scope>NUCLEOTIDE SEQUENCE [LARGE SCALE GENOMIC DNA]</scope>
    <source>
        <strain evidence="2 3">NBRC 110450</strain>
    </source>
</reference>
<protein>
    <recommendedName>
        <fullName evidence="1">HTH cro/C1-type domain-containing protein</fullName>
    </recommendedName>
</protein>
<sequence>MATVQRWTGRETRALRQALRMSIRNFAEHLGVSDRTVSKWEAGQSNVRPRPEMQAALDTALARAETDIQRRFDSITGTSAQVQQPDEQVPANCLAGVTAVYRTRAELMTNLPHEHLLNGARLVRAAGLSLNVLCQHYADHRWRELIQSGTHAQCLFLDPAGSAIQAREAEEGFPAGHLAALTRLNIETMLRIRDRLPEDLQQGVAVGVYDETVRFNIVIVDDLCITQPYLPQSRGVDAPAFVIRRGQPSGLYPVFEQVFTAQWEGSRQL</sequence>
<dbReference type="Pfam" id="PF13560">
    <property type="entry name" value="HTH_31"/>
    <property type="match status" value="1"/>
</dbReference>
<dbReference type="InterPro" id="IPR045697">
    <property type="entry name" value="DUF5919"/>
</dbReference>
<evidence type="ECO:0000313" key="2">
    <source>
        <dbReference type="EMBL" id="GIG85481.1"/>
    </source>
</evidence>